<sequence>MNAYSLKTEETKSTMIGYSSPSVSEANLMATAHHSMIWTSTSWADGMRHYKVTLKPVEAAEQKSLLPWRIIDFSNVTRKKIAKELITMLSTLKEKKSDVARAREARQKMRNLTGLLQLANRHTVYFRPVDQQTRATLQPRLITLPARSTRVTGLLLKARLVLTSDWPRRDRVVGCSSGPHGQHIVSETGGNLAAGCKLLGRNFATLP</sequence>
<keyword evidence="1" id="KW-0175">Coiled coil</keyword>
<gene>
    <name evidence="2" type="ORF">RRG08_063456</name>
</gene>
<feature type="coiled-coil region" evidence="1">
    <location>
        <begin position="92"/>
        <end position="122"/>
    </location>
</feature>
<reference evidence="2" key="1">
    <citation type="journal article" date="2023" name="G3 (Bethesda)">
        <title>A reference genome for the long-term kleptoplast-retaining sea slug Elysia crispata morphotype clarki.</title>
        <authorList>
            <person name="Eastman K.E."/>
            <person name="Pendleton A.L."/>
            <person name="Shaikh M.A."/>
            <person name="Suttiyut T."/>
            <person name="Ogas R."/>
            <person name="Tomko P."/>
            <person name="Gavelis G."/>
            <person name="Widhalm J.R."/>
            <person name="Wisecaver J.H."/>
        </authorList>
    </citation>
    <scope>NUCLEOTIDE SEQUENCE</scope>
    <source>
        <strain evidence="2">ECLA1</strain>
    </source>
</reference>
<evidence type="ECO:0000256" key="1">
    <source>
        <dbReference type="SAM" id="Coils"/>
    </source>
</evidence>
<proteinExistence type="predicted"/>
<dbReference type="Proteomes" id="UP001283361">
    <property type="component" value="Unassembled WGS sequence"/>
</dbReference>
<evidence type="ECO:0000313" key="2">
    <source>
        <dbReference type="EMBL" id="KAK3783795.1"/>
    </source>
</evidence>
<organism evidence="2 3">
    <name type="scientific">Elysia crispata</name>
    <name type="common">lettuce slug</name>
    <dbReference type="NCBI Taxonomy" id="231223"/>
    <lineage>
        <taxon>Eukaryota</taxon>
        <taxon>Metazoa</taxon>
        <taxon>Spiralia</taxon>
        <taxon>Lophotrochozoa</taxon>
        <taxon>Mollusca</taxon>
        <taxon>Gastropoda</taxon>
        <taxon>Heterobranchia</taxon>
        <taxon>Euthyneura</taxon>
        <taxon>Panpulmonata</taxon>
        <taxon>Sacoglossa</taxon>
        <taxon>Placobranchoidea</taxon>
        <taxon>Plakobranchidae</taxon>
        <taxon>Elysia</taxon>
    </lineage>
</organism>
<dbReference type="EMBL" id="JAWDGP010002355">
    <property type="protein sequence ID" value="KAK3783795.1"/>
    <property type="molecule type" value="Genomic_DNA"/>
</dbReference>
<comment type="caution">
    <text evidence="2">The sequence shown here is derived from an EMBL/GenBank/DDBJ whole genome shotgun (WGS) entry which is preliminary data.</text>
</comment>
<evidence type="ECO:0000313" key="3">
    <source>
        <dbReference type="Proteomes" id="UP001283361"/>
    </source>
</evidence>
<dbReference type="AlphaFoldDB" id="A0AAE1DVF6"/>
<protein>
    <submittedName>
        <fullName evidence="2">Uncharacterized protein</fullName>
    </submittedName>
</protein>
<keyword evidence="3" id="KW-1185">Reference proteome</keyword>
<accession>A0AAE1DVF6</accession>
<name>A0AAE1DVF6_9GAST</name>